<feature type="region of interest" description="Disordered" evidence="1">
    <location>
        <begin position="42"/>
        <end position="61"/>
    </location>
</feature>
<accession>A0A5B7HPX7</accession>
<evidence type="ECO:0000313" key="2">
    <source>
        <dbReference type="EMBL" id="MPC71749.1"/>
    </source>
</evidence>
<dbReference type="AlphaFoldDB" id="A0A5B7HPX7"/>
<evidence type="ECO:0000313" key="3">
    <source>
        <dbReference type="Proteomes" id="UP000324222"/>
    </source>
</evidence>
<evidence type="ECO:0000256" key="1">
    <source>
        <dbReference type="SAM" id="MobiDB-lite"/>
    </source>
</evidence>
<dbReference type="EMBL" id="VSRR010033514">
    <property type="protein sequence ID" value="MPC71749.1"/>
    <property type="molecule type" value="Genomic_DNA"/>
</dbReference>
<proteinExistence type="predicted"/>
<gene>
    <name evidence="2" type="ORF">E2C01_066035</name>
</gene>
<comment type="caution">
    <text evidence="2">The sequence shown here is derived from an EMBL/GenBank/DDBJ whole genome shotgun (WGS) entry which is preliminary data.</text>
</comment>
<feature type="compositionally biased region" description="Acidic residues" evidence="1">
    <location>
        <begin position="44"/>
        <end position="55"/>
    </location>
</feature>
<name>A0A5B7HPX7_PORTR</name>
<sequence length="61" mass="7137">MWLVMCCAALSDDRQRRSTRTAINHALSLECSCPRGRWWQQAPQEEEEEEEEEGVGEGRER</sequence>
<keyword evidence="3" id="KW-1185">Reference proteome</keyword>
<dbReference type="Proteomes" id="UP000324222">
    <property type="component" value="Unassembled WGS sequence"/>
</dbReference>
<protein>
    <submittedName>
        <fullName evidence="2">Uncharacterized protein</fullName>
    </submittedName>
</protein>
<organism evidence="2 3">
    <name type="scientific">Portunus trituberculatus</name>
    <name type="common">Swimming crab</name>
    <name type="synonym">Neptunus trituberculatus</name>
    <dbReference type="NCBI Taxonomy" id="210409"/>
    <lineage>
        <taxon>Eukaryota</taxon>
        <taxon>Metazoa</taxon>
        <taxon>Ecdysozoa</taxon>
        <taxon>Arthropoda</taxon>
        <taxon>Crustacea</taxon>
        <taxon>Multicrustacea</taxon>
        <taxon>Malacostraca</taxon>
        <taxon>Eumalacostraca</taxon>
        <taxon>Eucarida</taxon>
        <taxon>Decapoda</taxon>
        <taxon>Pleocyemata</taxon>
        <taxon>Brachyura</taxon>
        <taxon>Eubrachyura</taxon>
        <taxon>Portunoidea</taxon>
        <taxon>Portunidae</taxon>
        <taxon>Portuninae</taxon>
        <taxon>Portunus</taxon>
    </lineage>
</organism>
<reference evidence="2 3" key="1">
    <citation type="submission" date="2019-05" db="EMBL/GenBank/DDBJ databases">
        <title>Another draft genome of Portunus trituberculatus and its Hox gene families provides insights of decapod evolution.</title>
        <authorList>
            <person name="Jeong J.-H."/>
            <person name="Song I."/>
            <person name="Kim S."/>
            <person name="Choi T."/>
            <person name="Kim D."/>
            <person name="Ryu S."/>
            <person name="Kim W."/>
        </authorList>
    </citation>
    <scope>NUCLEOTIDE SEQUENCE [LARGE SCALE GENOMIC DNA]</scope>
    <source>
        <tissue evidence="2">Muscle</tissue>
    </source>
</reference>